<dbReference type="GO" id="GO:0008083">
    <property type="term" value="F:growth factor activity"/>
    <property type="evidence" value="ECO:0007669"/>
    <property type="project" value="UniProtKB-KW"/>
</dbReference>
<organism evidence="8 9">
    <name type="scientific">Umbra pygmaea</name>
    <name type="common">Eastern mudminnow</name>
    <dbReference type="NCBI Taxonomy" id="75934"/>
    <lineage>
        <taxon>Eukaryota</taxon>
        <taxon>Metazoa</taxon>
        <taxon>Chordata</taxon>
        <taxon>Craniata</taxon>
        <taxon>Vertebrata</taxon>
        <taxon>Euteleostomi</taxon>
        <taxon>Actinopterygii</taxon>
        <taxon>Neopterygii</taxon>
        <taxon>Teleostei</taxon>
        <taxon>Protacanthopterygii</taxon>
        <taxon>Esociformes</taxon>
        <taxon>Umbridae</taxon>
        <taxon>Umbra</taxon>
    </lineage>
</organism>
<keyword evidence="4 6" id="KW-0339">Growth factor</keyword>
<keyword evidence="9" id="KW-1185">Reference proteome</keyword>
<dbReference type="InterPro" id="IPR001839">
    <property type="entry name" value="TGF-b_C"/>
</dbReference>
<dbReference type="InterPro" id="IPR015615">
    <property type="entry name" value="TGF-beta-rel"/>
</dbReference>
<evidence type="ECO:0000256" key="4">
    <source>
        <dbReference type="ARBA" id="ARBA00023030"/>
    </source>
</evidence>
<dbReference type="Gene3D" id="2.10.90.10">
    <property type="entry name" value="Cystine-knot cytokines"/>
    <property type="match status" value="1"/>
</dbReference>
<dbReference type="GO" id="GO:0005576">
    <property type="term" value="C:extracellular region"/>
    <property type="evidence" value="ECO:0007669"/>
    <property type="project" value="UniProtKB-SubCell"/>
</dbReference>
<dbReference type="PROSITE" id="PS51362">
    <property type="entry name" value="TGF_BETA_2"/>
    <property type="match status" value="1"/>
</dbReference>
<keyword evidence="3" id="KW-0964">Secreted</keyword>
<dbReference type="SMART" id="SM00204">
    <property type="entry name" value="TGFB"/>
    <property type="match status" value="1"/>
</dbReference>
<dbReference type="PANTHER" id="PTHR11848">
    <property type="entry name" value="TGF-BETA FAMILY"/>
    <property type="match status" value="1"/>
</dbReference>
<proteinExistence type="inferred from homology"/>
<dbReference type="PANTHER" id="PTHR11848:SF243">
    <property type="entry name" value="GROWTH_DIFFERENTIATION FACTOR 6-A-LIKE"/>
    <property type="match status" value="1"/>
</dbReference>
<keyword evidence="5" id="KW-1015">Disulfide bond</keyword>
<comment type="similarity">
    <text evidence="2 6">Belongs to the TGF-beta family.</text>
</comment>
<dbReference type="PROSITE" id="PS00250">
    <property type="entry name" value="TGF_BETA_1"/>
    <property type="match status" value="1"/>
</dbReference>
<reference evidence="8 9" key="1">
    <citation type="submission" date="2024-06" db="EMBL/GenBank/DDBJ databases">
        <authorList>
            <person name="Pan Q."/>
            <person name="Wen M."/>
            <person name="Jouanno E."/>
            <person name="Zahm M."/>
            <person name="Klopp C."/>
            <person name="Cabau C."/>
            <person name="Louis A."/>
            <person name="Berthelot C."/>
            <person name="Parey E."/>
            <person name="Roest Crollius H."/>
            <person name="Montfort J."/>
            <person name="Robinson-Rechavi M."/>
            <person name="Bouchez O."/>
            <person name="Lampietro C."/>
            <person name="Lopez Roques C."/>
            <person name="Donnadieu C."/>
            <person name="Postlethwait J."/>
            <person name="Bobe J."/>
            <person name="Verreycken H."/>
            <person name="Guiguen Y."/>
        </authorList>
    </citation>
    <scope>NUCLEOTIDE SEQUENCE [LARGE SCALE GENOMIC DNA]</scope>
    <source>
        <strain evidence="8">Up_M1</strain>
        <tissue evidence="8">Testis</tissue>
    </source>
</reference>
<feature type="domain" description="TGF-beta family profile" evidence="7">
    <location>
        <begin position="264"/>
        <end position="384"/>
    </location>
</feature>
<evidence type="ECO:0000256" key="6">
    <source>
        <dbReference type="RuleBase" id="RU000354"/>
    </source>
</evidence>
<evidence type="ECO:0000256" key="5">
    <source>
        <dbReference type="ARBA" id="ARBA00023157"/>
    </source>
</evidence>
<dbReference type="AlphaFoldDB" id="A0ABD0WK18"/>
<dbReference type="InterPro" id="IPR017948">
    <property type="entry name" value="TGFb_CS"/>
</dbReference>
<dbReference type="EMBL" id="JAGEUA010000007">
    <property type="protein sequence ID" value="KAL0970328.1"/>
    <property type="molecule type" value="Genomic_DNA"/>
</dbReference>
<evidence type="ECO:0000256" key="3">
    <source>
        <dbReference type="ARBA" id="ARBA00022525"/>
    </source>
</evidence>
<gene>
    <name evidence="8" type="ORF">UPYG_G00240520</name>
</gene>
<dbReference type="InterPro" id="IPR029034">
    <property type="entry name" value="Cystine-knot_cytokine"/>
</dbReference>
<dbReference type="SUPFAM" id="SSF57501">
    <property type="entry name" value="Cystine-knot cytokines"/>
    <property type="match status" value="1"/>
</dbReference>
<dbReference type="Proteomes" id="UP001557470">
    <property type="component" value="Unassembled WGS sequence"/>
</dbReference>
<evidence type="ECO:0000259" key="7">
    <source>
        <dbReference type="PROSITE" id="PS51362"/>
    </source>
</evidence>
<comment type="subcellular location">
    <subcellularLocation>
        <location evidence="1">Secreted</location>
    </subcellularLocation>
</comment>
<evidence type="ECO:0000313" key="8">
    <source>
        <dbReference type="EMBL" id="KAL0970328.1"/>
    </source>
</evidence>
<evidence type="ECO:0000313" key="9">
    <source>
        <dbReference type="Proteomes" id="UP001557470"/>
    </source>
</evidence>
<evidence type="ECO:0000256" key="1">
    <source>
        <dbReference type="ARBA" id="ARBA00004613"/>
    </source>
</evidence>
<protein>
    <recommendedName>
        <fullName evidence="7">TGF-beta family profile domain-containing protein</fullName>
    </recommendedName>
</protein>
<comment type="caution">
    <text evidence="8">The sequence shown here is derived from an EMBL/GenBank/DDBJ whole genome shotgun (WGS) entry which is preliminary data.</text>
</comment>
<accession>A0ABD0WK18</accession>
<evidence type="ECO:0000256" key="2">
    <source>
        <dbReference type="ARBA" id="ARBA00006656"/>
    </source>
</evidence>
<name>A0ABD0WK18_UMBPY</name>
<dbReference type="Pfam" id="PF00019">
    <property type="entry name" value="TGF_beta"/>
    <property type="match status" value="1"/>
</dbReference>
<dbReference type="CDD" id="cd13756">
    <property type="entry name" value="TGF_beta_BMPs_GDFs"/>
    <property type="match status" value="1"/>
</dbReference>
<sequence length="389" mass="44129">MNESFLSGDDNRVKYYTGFPNYVMFQTFLLSLTPYLPQDDLETGMEIGMGKAILEMLHINKLSAPLQAKPHPYMRQVYQTLDTQEARDERSYDGTLVQSFQSIMAPSHAPPGWIWFNISHLKTSMAVAELVLLRKTLHPYPLSVTVALHSLIPGAEGPSVSPALEEKLLTLDELHPSGYDVFDVSPFMLSPGPLEVVGFQLRYTDESGSLVLHEALTQSLYCLGGSSLSKPLLVVYRMRALRPQTNAATNRFSPERRQRQNCHKVRRSFFTAKPHSNQRQRHDSTRCLLHHRYVDFHKGQLADRILQPSGFNATFCRGSCQVGTSRVTVNGFRPRKKTADEKWVLSSKCVPLKLSPLTVMYKSEMDEVIIEKIRDARAESCMCQTQPRH</sequence>